<dbReference type="FunFam" id="3.40.1450.10:FF:000002">
    <property type="entry name" value="2,3-bisphosphoglycerate-independent phosphoglycerate mutase"/>
    <property type="match status" value="1"/>
</dbReference>
<comment type="cofactor">
    <cofactor evidence="9">
        <name>Mn(2+)</name>
        <dbReference type="ChEBI" id="CHEBI:29035"/>
    </cofactor>
    <text evidence="9">Binds 2 manganese ions per subunit.</text>
</comment>
<dbReference type="Pfam" id="PF06415">
    <property type="entry name" value="iPGM_N"/>
    <property type="match status" value="1"/>
</dbReference>
<feature type="binding site" evidence="9 12">
    <location>
        <position position="126"/>
    </location>
    <ligand>
        <name>substrate</name>
    </ligand>
</feature>
<dbReference type="Gene3D" id="3.40.720.10">
    <property type="entry name" value="Alkaline Phosphatase, subunit A"/>
    <property type="match status" value="1"/>
</dbReference>
<comment type="subunit">
    <text evidence="9">Monomer.</text>
</comment>
<evidence type="ECO:0000256" key="9">
    <source>
        <dbReference type="HAMAP-Rule" id="MF_01038"/>
    </source>
</evidence>
<dbReference type="EMBL" id="PFVJ01000041">
    <property type="protein sequence ID" value="PJA89867.1"/>
    <property type="molecule type" value="Genomic_DNA"/>
</dbReference>
<feature type="binding site" evidence="9 13">
    <location>
        <position position="408"/>
    </location>
    <ligand>
        <name>Mn(2+)</name>
        <dbReference type="ChEBI" id="CHEBI:29035"/>
        <label>1</label>
    </ligand>
</feature>
<dbReference type="InterPro" id="IPR005995">
    <property type="entry name" value="Pgm_bpd_ind"/>
</dbReference>
<feature type="active site" description="Phosphoserine intermediate" evidence="9 11">
    <location>
        <position position="65"/>
    </location>
</feature>
<evidence type="ECO:0000313" key="17">
    <source>
        <dbReference type="Proteomes" id="UP000230843"/>
    </source>
</evidence>
<comment type="caution">
    <text evidence="16">The sequence shown here is derived from an EMBL/GenBank/DDBJ whole genome shotgun (WGS) entry which is preliminary data.</text>
</comment>
<feature type="binding site" evidence="9 13">
    <location>
        <position position="464"/>
    </location>
    <ligand>
        <name>Mn(2+)</name>
        <dbReference type="ChEBI" id="CHEBI:29035"/>
        <label>1</label>
    </ligand>
</feature>
<evidence type="ECO:0000256" key="2">
    <source>
        <dbReference type="ARBA" id="ARBA00002315"/>
    </source>
</evidence>
<reference evidence="17" key="1">
    <citation type="submission" date="2017-09" db="EMBL/GenBank/DDBJ databases">
        <title>Depth-based differentiation of microbial function through sediment-hosted aquifers and enrichment of novel symbionts in the deep terrestrial subsurface.</title>
        <authorList>
            <person name="Probst A.J."/>
            <person name="Ladd B."/>
            <person name="Jarett J.K."/>
            <person name="Geller-Mcgrath D.E."/>
            <person name="Sieber C.M.K."/>
            <person name="Emerson J.B."/>
            <person name="Anantharaman K."/>
            <person name="Thomas B.C."/>
            <person name="Malmstrom R."/>
            <person name="Stieglmeier M."/>
            <person name="Klingl A."/>
            <person name="Woyke T."/>
            <person name="Ryan C.M."/>
            <person name="Banfield J.F."/>
        </authorList>
    </citation>
    <scope>NUCLEOTIDE SEQUENCE [LARGE SCALE GENOMIC DNA]</scope>
</reference>
<accession>A0A2M7Z6W8</accession>
<dbReference type="SUPFAM" id="SSF64158">
    <property type="entry name" value="2,3-Bisphosphoglycerate-independent phosphoglycerate mutase, substrate-binding domain"/>
    <property type="match status" value="1"/>
</dbReference>
<dbReference type="CDD" id="cd16010">
    <property type="entry name" value="iPGM"/>
    <property type="match status" value="1"/>
</dbReference>
<dbReference type="GO" id="GO:0030145">
    <property type="term" value="F:manganese ion binding"/>
    <property type="evidence" value="ECO:0007669"/>
    <property type="project" value="UniProtKB-UniRule"/>
</dbReference>
<evidence type="ECO:0000259" key="15">
    <source>
        <dbReference type="Pfam" id="PF06415"/>
    </source>
</evidence>
<dbReference type="GO" id="GO:0005829">
    <property type="term" value="C:cytosol"/>
    <property type="evidence" value="ECO:0007669"/>
    <property type="project" value="TreeGrafter"/>
</dbReference>
<evidence type="ECO:0000256" key="13">
    <source>
        <dbReference type="PIRSR" id="PIRSR001492-3"/>
    </source>
</evidence>
<evidence type="ECO:0000256" key="7">
    <source>
        <dbReference type="ARBA" id="ARBA00023211"/>
    </source>
</evidence>
<protein>
    <recommendedName>
        <fullName evidence="9 10">2,3-bisphosphoglycerate-independent phosphoglycerate mutase</fullName>
        <shortName evidence="9">BPG-independent PGAM</shortName>
        <shortName evidence="9">Phosphoglyceromutase</shortName>
        <shortName evidence="9">iPGM</shortName>
        <ecNumber evidence="9 10">5.4.2.12</ecNumber>
    </recommendedName>
</protein>
<feature type="binding site" evidence="9 13">
    <location>
        <position position="404"/>
    </location>
    <ligand>
        <name>Mn(2+)</name>
        <dbReference type="ChEBI" id="CHEBI:29035"/>
        <label>1</label>
    </ligand>
</feature>
<feature type="domain" description="BPG-independent PGAM N-terminal" evidence="15">
    <location>
        <begin position="85"/>
        <end position="301"/>
    </location>
</feature>
<comment type="catalytic activity">
    <reaction evidence="1 9">
        <text>(2R)-2-phosphoglycerate = (2R)-3-phosphoglycerate</text>
        <dbReference type="Rhea" id="RHEA:15901"/>
        <dbReference type="ChEBI" id="CHEBI:58272"/>
        <dbReference type="ChEBI" id="CHEBI:58289"/>
        <dbReference type="EC" id="5.4.2.12"/>
    </reaction>
</comment>
<feature type="binding site" evidence="9 13">
    <location>
        <position position="446"/>
    </location>
    <ligand>
        <name>Mn(2+)</name>
        <dbReference type="ChEBI" id="CHEBI:29035"/>
        <label>2</label>
    </ligand>
</feature>
<dbReference type="AlphaFoldDB" id="A0A2M7Z6W8"/>
<dbReference type="Gene3D" id="3.40.1450.10">
    <property type="entry name" value="BPG-independent phosphoglycerate mutase, domain B"/>
    <property type="match status" value="1"/>
</dbReference>
<evidence type="ECO:0000256" key="5">
    <source>
        <dbReference type="ARBA" id="ARBA00022723"/>
    </source>
</evidence>
<evidence type="ECO:0000256" key="4">
    <source>
        <dbReference type="ARBA" id="ARBA00008819"/>
    </source>
</evidence>
<comment type="function">
    <text evidence="2 9">Catalyzes the interconversion of 2-phosphoglycerate and 3-phosphoglycerate.</text>
</comment>
<evidence type="ECO:0000313" key="16">
    <source>
        <dbReference type="EMBL" id="PJA89867.1"/>
    </source>
</evidence>
<dbReference type="EC" id="5.4.2.12" evidence="9 10"/>
<dbReference type="SUPFAM" id="SSF53649">
    <property type="entry name" value="Alkaline phosphatase-like"/>
    <property type="match status" value="1"/>
</dbReference>
<evidence type="ECO:0000256" key="11">
    <source>
        <dbReference type="PIRSR" id="PIRSR001492-1"/>
    </source>
</evidence>
<feature type="binding site" evidence="9 12">
    <location>
        <begin position="156"/>
        <end position="157"/>
    </location>
    <ligand>
        <name>substrate</name>
    </ligand>
</feature>
<feature type="binding site" evidence="9 13">
    <location>
        <position position="65"/>
    </location>
    <ligand>
        <name>Mn(2+)</name>
        <dbReference type="ChEBI" id="CHEBI:29035"/>
        <label>2</label>
    </ligand>
</feature>
<evidence type="ECO:0000256" key="3">
    <source>
        <dbReference type="ARBA" id="ARBA00004798"/>
    </source>
</evidence>
<dbReference type="NCBIfam" id="TIGR01307">
    <property type="entry name" value="pgm_bpd_ind"/>
    <property type="match status" value="1"/>
</dbReference>
<dbReference type="Pfam" id="PF01676">
    <property type="entry name" value="Metalloenzyme"/>
    <property type="match status" value="1"/>
</dbReference>
<dbReference type="GO" id="GO:0006096">
    <property type="term" value="P:glycolytic process"/>
    <property type="evidence" value="ECO:0007669"/>
    <property type="project" value="UniProtKB-UniRule"/>
</dbReference>
<feature type="binding site" evidence="9 12">
    <location>
        <position position="188"/>
    </location>
    <ligand>
        <name>substrate</name>
    </ligand>
</feature>
<comment type="pathway">
    <text evidence="3 9">Carbohydrate degradation; glycolysis; pyruvate from D-glyceraldehyde 3-phosphate: step 3/5.</text>
</comment>
<dbReference type="InterPro" id="IPR036646">
    <property type="entry name" value="PGAM_B_sf"/>
</dbReference>
<dbReference type="PANTHER" id="PTHR31637:SF0">
    <property type="entry name" value="2,3-BISPHOSPHOGLYCERATE-INDEPENDENT PHOSPHOGLYCERATE MUTASE"/>
    <property type="match status" value="1"/>
</dbReference>
<gene>
    <name evidence="9" type="primary">gpmI</name>
    <name evidence="16" type="ORF">CO137_01895</name>
</gene>
<keyword evidence="6 9" id="KW-0324">Glycolysis</keyword>
<dbReference type="UniPathway" id="UPA00109">
    <property type="reaction ID" value="UER00186"/>
</dbReference>
<dbReference type="GO" id="GO:0006007">
    <property type="term" value="P:glucose catabolic process"/>
    <property type="evidence" value="ECO:0007669"/>
    <property type="project" value="InterPro"/>
</dbReference>
<dbReference type="InterPro" id="IPR017850">
    <property type="entry name" value="Alkaline_phosphatase_core_sf"/>
</dbReference>
<evidence type="ECO:0000256" key="6">
    <source>
        <dbReference type="ARBA" id="ARBA00023152"/>
    </source>
</evidence>
<feature type="binding site" evidence="9 13">
    <location>
        <position position="445"/>
    </location>
    <ligand>
        <name>Mn(2+)</name>
        <dbReference type="ChEBI" id="CHEBI:29035"/>
        <label>2</label>
    </ligand>
</feature>
<keyword evidence="5 9" id="KW-0479">Metal-binding</keyword>
<dbReference type="PIRSF" id="PIRSF001492">
    <property type="entry name" value="IPGAM"/>
    <property type="match status" value="1"/>
</dbReference>
<evidence type="ECO:0000256" key="1">
    <source>
        <dbReference type="ARBA" id="ARBA00000370"/>
    </source>
</evidence>
<keyword evidence="7 9" id="KW-0464">Manganese</keyword>
<dbReference type="PANTHER" id="PTHR31637">
    <property type="entry name" value="2,3-BISPHOSPHOGLYCERATE-INDEPENDENT PHOSPHOGLYCERATE MUTASE"/>
    <property type="match status" value="1"/>
</dbReference>
<name>A0A2M7Z6W8_9BACT</name>
<proteinExistence type="inferred from homology"/>
<organism evidence="16 17">
    <name type="scientific">Candidatus Magasanikbacteria bacterium CG_4_9_14_3_um_filter_32_9</name>
    <dbReference type="NCBI Taxonomy" id="1974644"/>
    <lineage>
        <taxon>Bacteria</taxon>
        <taxon>Candidatus Magasanikiibacteriota</taxon>
    </lineage>
</organism>
<keyword evidence="8 9" id="KW-0413">Isomerase</keyword>
<feature type="domain" description="Metalloenzyme" evidence="14">
    <location>
        <begin position="7"/>
        <end position="516"/>
    </location>
</feature>
<sequence length="528" mass="58412">MTEDRPKPVVLAVLDGWGVAPDHKGNAITQGKTPNFDKFIQEYPVMTLAASSSEVGLSYGEMGNSEVGHLNIGAGRVYYQTLPRINKSIEDGTFFENEAFLKVAKQVKSNKSALHLIGLVSPGNVHASDKHCYALLEFAKRQKIRNIFVHIIMDGRDAQYNAGINFVQELQAKMKELGVGKIASLTGRYFALDRDNRWERVEKAYKAMVEGISENYTNDPIKTIQEFYDKEIFDEEFPPTVVGKEGSSETTIKSEDGVIFFNFRPDRARQLTQAFVLPGFDKFERQYLKGLNFVTMTEYEKELPVSVAFPPDIVRNCLAEVVSKAGLKQYHIAETEKYAHITFFLNGTVEQAFPNEDREIVPSPKVSSYDKAPEMSAPEITKKVIRAIESDVYGVIFMNFANADMVSHTGDFEAAKQGVEVVDKSLGKIAEYVLAKDGVLLITADHGNAEEVVNLQTGDKVKEHSTNPVPFIIIGNEYKGQAGLAGDPPEGDLSLMTPVGMLADVAPTVLKILGIEQPPEMTGQSLLP</sequence>
<evidence type="ECO:0000259" key="14">
    <source>
        <dbReference type="Pfam" id="PF01676"/>
    </source>
</evidence>
<feature type="binding site" evidence="9 12">
    <location>
        <begin position="264"/>
        <end position="267"/>
    </location>
    <ligand>
        <name>substrate</name>
    </ligand>
</feature>
<evidence type="ECO:0000256" key="12">
    <source>
        <dbReference type="PIRSR" id="PIRSR001492-2"/>
    </source>
</evidence>
<dbReference type="InterPro" id="IPR011258">
    <property type="entry name" value="BPG-indep_PGM_N"/>
</dbReference>
<feature type="binding site" evidence="9 12">
    <location>
        <position position="194"/>
    </location>
    <ligand>
        <name>substrate</name>
    </ligand>
</feature>
<feature type="binding site" evidence="9 12">
    <location>
        <position position="337"/>
    </location>
    <ligand>
        <name>substrate</name>
    </ligand>
</feature>
<dbReference type="GO" id="GO:0004619">
    <property type="term" value="F:phosphoglycerate mutase activity"/>
    <property type="evidence" value="ECO:0007669"/>
    <property type="project" value="UniProtKB-UniRule"/>
</dbReference>
<dbReference type="InterPro" id="IPR006124">
    <property type="entry name" value="Metalloenzyme"/>
</dbReference>
<evidence type="ECO:0000256" key="10">
    <source>
        <dbReference type="NCBIfam" id="TIGR01307"/>
    </source>
</evidence>
<dbReference type="Proteomes" id="UP000230843">
    <property type="component" value="Unassembled WGS sequence"/>
</dbReference>
<comment type="similarity">
    <text evidence="4 9">Belongs to the BPG-independent phosphoglycerate mutase family.</text>
</comment>
<feature type="binding site" evidence="9 13">
    <location>
        <position position="15"/>
    </location>
    <ligand>
        <name>Mn(2+)</name>
        <dbReference type="ChEBI" id="CHEBI:29035"/>
        <label>2</label>
    </ligand>
</feature>
<dbReference type="HAMAP" id="MF_01038">
    <property type="entry name" value="GpmI"/>
    <property type="match status" value="1"/>
</dbReference>
<evidence type="ECO:0000256" key="8">
    <source>
        <dbReference type="ARBA" id="ARBA00023235"/>
    </source>
</evidence>